<evidence type="ECO:0000256" key="1">
    <source>
        <dbReference type="SAM" id="MobiDB-lite"/>
    </source>
</evidence>
<evidence type="ECO:0000256" key="2">
    <source>
        <dbReference type="SAM" id="Phobius"/>
    </source>
</evidence>
<feature type="transmembrane region" description="Helical" evidence="2">
    <location>
        <begin position="67"/>
        <end position="87"/>
    </location>
</feature>
<protein>
    <submittedName>
        <fullName evidence="3">Uncharacterized protein</fullName>
    </submittedName>
</protein>
<dbReference type="AlphaFoldDB" id="A0A6A5G049"/>
<evidence type="ECO:0000313" key="4">
    <source>
        <dbReference type="Proteomes" id="UP000483820"/>
    </source>
</evidence>
<comment type="caution">
    <text evidence="3">The sequence shown here is derived from an EMBL/GenBank/DDBJ whole genome shotgun (WGS) entry which is preliminary data.</text>
</comment>
<name>A0A6A5G049_CAERE</name>
<dbReference type="CTD" id="9822497"/>
<feature type="region of interest" description="Disordered" evidence="1">
    <location>
        <begin position="293"/>
        <end position="325"/>
    </location>
</feature>
<dbReference type="EMBL" id="WUAV01000006">
    <property type="protein sequence ID" value="KAF1748297.1"/>
    <property type="molecule type" value="Genomic_DNA"/>
</dbReference>
<accession>A0A6A5G049</accession>
<dbReference type="Proteomes" id="UP000483820">
    <property type="component" value="Chromosome X"/>
</dbReference>
<gene>
    <name evidence="3" type="ORF">GCK72_024764</name>
</gene>
<feature type="transmembrane region" description="Helical" evidence="2">
    <location>
        <begin position="26"/>
        <end position="47"/>
    </location>
</feature>
<organism evidence="3 4">
    <name type="scientific">Caenorhabditis remanei</name>
    <name type="common">Caenorhabditis vulgaris</name>
    <dbReference type="NCBI Taxonomy" id="31234"/>
    <lineage>
        <taxon>Eukaryota</taxon>
        <taxon>Metazoa</taxon>
        <taxon>Ecdysozoa</taxon>
        <taxon>Nematoda</taxon>
        <taxon>Chromadorea</taxon>
        <taxon>Rhabditida</taxon>
        <taxon>Rhabditina</taxon>
        <taxon>Rhabditomorpha</taxon>
        <taxon>Rhabditoidea</taxon>
        <taxon>Rhabditidae</taxon>
        <taxon>Peloderinae</taxon>
        <taxon>Caenorhabditis</taxon>
    </lineage>
</organism>
<dbReference type="RefSeq" id="XP_003117732.2">
    <property type="nucleotide sequence ID" value="XM_003117684.2"/>
</dbReference>
<keyword evidence="2" id="KW-0472">Membrane</keyword>
<feature type="transmembrane region" description="Helical" evidence="2">
    <location>
        <begin position="167"/>
        <end position="193"/>
    </location>
</feature>
<sequence length="368" mass="42406">MDQVIGQGMPYEYIEQALSFRKSAYFFSRIAMVLEFVSFVMLWTMYINPEEVRKMKCAAWPYFFDNIANFLNMNGTLLFISGASIVMNCLSGSLRRFHEFSHRRTRQGFVVFGNLFFLATDLFIHVILAVELFEQKEGLYEAFVFFTNDIMHSCVIPGKMIRSVVAIYVYCFLIVCRSMLMLHTSIISLNWLWAYIRHFNPYELYYRYLEWRRAFLNGRLLVPSSPSSDSVVLHRPPLLGLARARMGFPPTYEDMLAYDNAPPAYQAEDSEVAIGNSPADSEESFYEIMANDEGLNEEEEEINNPEEDAHSEQRSNDNSISGNIEASFYDNMSNDEILNEENLEEQITISEDQIITSAEDAGDIVAHV</sequence>
<keyword evidence="2" id="KW-0812">Transmembrane</keyword>
<feature type="compositionally biased region" description="Polar residues" evidence="1">
    <location>
        <begin position="316"/>
        <end position="325"/>
    </location>
</feature>
<reference evidence="3 4" key="1">
    <citation type="submission" date="2019-12" db="EMBL/GenBank/DDBJ databases">
        <title>Chromosome-level assembly of the Caenorhabditis remanei genome.</title>
        <authorList>
            <person name="Teterina A.A."/>
            <person name="Willis J.H."/>
            <person name="Phillips P.C."/>
        </authorList>
    </citation>
    <scope>NUCLEOTIDE SEQUENCE [LARGE SCALE GENOMIC DNA]</scope>
    <source>
        <strain evidence="3 4">PX506</strain>
        <tissue evidence="3">Whole organism</tissue>
    </source>
</reference>
<feature type="compositionally biased region" description="Acidic residues" evidence="1">
    <location>
        <begin position="294"/>
        <end position="306"/>
    </location>
</feature>
<proteinExistence type="predicted"/>
<feature type="transmembrane region" description="Helical" evidence="2">
    <location>
        <begin position="108"/>
        <end position="130"/>
    </location>
</feature>
<evidence type="ECO:0000313" key="3">
    <source>
        <dbReference type="EMBL" id="KAF1748297.1"/>
    </source>
</evidence>
<keyword evidence="2" id="KW-1133">Transmembrane helix</keyword>
<dbReference type="KEGG" id="crq:GCK72_024764"/>
<dbReference type="GeneID" id="9822497"/>